<evidence type="ECO:0000313" key="2">
    <source>
        <dbReference type="Proteomes" id="UP000308705"/>
    </source>
</evidence>
<protein>
    <recommendedName>
        <fullName evidence="3">HIT domain-containing protein</fullName>
    </recommendedName>
</protein>
<dbReference type="OrthoDB" id="3370914at2"/>
<name>A0A4U3LZD9_9ACTN</name>
<sequence>MIADCFLCRSAAGADDIPWTDRPLWLDPRCGVVLPGMGGLSPGYLLLAPIRHVHSLRTAVASDRSERDFREFVAEVLDFLVRRHGDLTYWEHGGASTENLLPRSACIDHAHLHIVPGFHDLPRPPACQSFPDLASALSDNPEDGAPYLLLGHHKGPCHVGADIGRSQYYRREWAKILGKPDHWDYLVTEDGTNTMRTIDSFFPHRA</sequence>
<dbReference type="EMBL" id="SZQA01000046">
    <property type="protein sequence ID" value="TKK81222.1"/>
    <property type="molecule type" value="Genomic_DNA"/>
</dbReference>
<proteinExistence type="predicted"/>
<evidence type="ECO:0000313" key="1">
    <source>
        <dbReference type="EMBL" id="TKK81222.1"/>
    </source>
</evidence>
<dbReference type="SUPFAM" id="SSF54197">
    <property type="entry name" value="HIT-like"/>
    <property type="match status" value="1"/>
</dbReference>
<evidence type="ECO:0008006" key="3">
    <source>
        <dbReference type="Google" id="ProtNLM"/>
    </source>
</evidence>
<dbReference type="InterPro" id="IPR036265">
    <property type="entry name" value="HIT-like_sf"/>
</dbReference>
<gene>
    <name evidence="1" type="ORF">FDA94_33690</name>
</gene>
<dbReference type="AlphaFoldDB" id="A0A4U3LZD9"/>
<dbReference type="Gene3D" id="3.30.428.10">
    <property type="entry name" value="HIT-like"/>
    <property type="match status" value="1"/>
</dbReference>
<reference evidence="1 2" key="1">
    <citation type="submission" date="2019-04" db="EMBL/GenBank/DDBJ databases">
        <title>Herbidospora sp. NEAU-GS14.nov., a novel actinomycete isolated from soil.</title>
        <authorList>
            <person name="Han L."/>
        </authorList>
    </citation>
    <scope>NUCLEOTIDE SEQUENCE [LARGE SCALE GENOMIC DNA]</scope>
    <source>
        <strain evidence="1 2">NEAU-GS14</strain>
    </source>
</reference>
<accession>A0A4U3LZD9</accession>
<dbReference type="RefSeq" id="WP_137251113.1">
    <property type="nucleotide sequence ID" value="NZ_SZQA01000046.1"/>
</dbReference>
<keyword evidence="2" id="KW-1185">Reference proteome</keyword>
<dbReference type="Proteomes" id="UP000308705">
    <property type="component" value="Unassembled WGS sequence"/>
</dbReference>
<comment type="caution">
    <text evidence="1">The sequence shown here is derived from an EMBL/GenBank/DDBJ whole genome shotgun (WGS) entry which is preliminary data.</text>
</comment>
<organism evidence="1 2">
    <name type="scientific">Herbidospora galbida</name>
    <dbReference type="NCBI Taxonomy" id="2575442"/>
    <lineage>
        <taxon>Bacteria</taxon>
        <taxon>Bacillati</taxon>
        <taxon>Actinomycetota</taxon>
        <taxon>Actinomycetes</taxon>
        <taxon>Streptosporangiales</taxon>
        <taxon>Streptosporangiaceae</taxon>
        <taxon>Herbidospora</taxon>
    </lineage>
</organism>